<evidence type="ECO:0000256" key="10">
    <source>
        <dbReference type="ARBA" id="ARBA00023136"/>
    </source>
</evidence>
<dbReference type="Proteomes" id="UP000053240">
    <property type="component" value="Unassembled WGS sequence"/>
</dbReference>
<evidence type="ECO:0000313" key="13">
    <source>
        <dbReference type="Proteomes" id="UP000053240"/>
    </source>
</evidence>
<dbReference type="InterPro" id="IPR007248">
    <property type="entry name" value="Mpv17_PMP22"/>
</dbReference>
<dbReference type="PANTHER" id="PTHR13673:SF0">
    <property type="entry name" value="VPS35 ENDOSOMAL PROTEIN-SORTING FACTOR-LIKE"/>
    <property type="match status" value="1"/>
</dbReference>
<comment type="similarity">
    <text evidence="3">Belongs to the peroxisomal membrane protein PXMP2/4 family.</text>
</comment>
<sequence length="1665" mass="187448">MSVLSKIKVVYDNYPLLRGMASYGVIWPISSFIQQTFETKDSDEGYDWWRCARFGLWGSCYVAPTLYTWLTIASIMWPGNTIRAGLIKTAVETVTYTPFAMCSFYFGMSLLEMKSFDEAVAEVNAKFWPTYKVGASIWPAVALVNFCLIPPKNRVPFISVTTLKKATKNSHDYPSIKVSTHPLKVEVINVKQSKSKNFIESINKWTEAFEEPDPLLKFEQANDNEDFEPVIEIDTQKNYIQSWSKRRVNILNKYTTGEKLTIVSSFLPGGEKALIRQVSNLNEKVKHRLEQLDDFDEGSIRKTIGLSQQEFIGKINMLDEEIKNDNLIKSPMDIDPARVPESAKETCQNWMFKMASIRELLPRLYMEMSLLKCYVFINKNEIKPVIKRLTTMIRGIANPLVAVYLRVYLCNVAAKLLGKDSEEFFYDNLKEFLEDYEQIFHPMMTKKYGTQLLTQDQYLNLYEPAVNWLMFGTLNYHKSKHTLLEEFLNQCDVLENKSISSELFLACILSSFESQDIIEKSTRILEMIHKSADKMVLLSPVLASLGEHLCKAGSHHRLSSEALSQSWWKIASNIKSTISFLHVLEPWLQFACTQLSTQHTNIILRGTIRFMLKCGKPAEEFSSNFHLVVKRMLKSIPDVEELFLMDAFMPLLELVQTSSARTGMAKTILSVFFERCSTTSIEDPVIIASLMRLCCILHDSISLATVDDEIKVCADLIIKFVHAVYHEEPEQQLSFYVDCRAAFIKLDAVLVALVHAVNALSCRAGGEVGEMGEVGAAGGAGGRGRWVQRACAAYCCVTAPSLRCMLTRAHLYLLSGQAALLNGCIGQAEANFKALVGIIPNIPQYVKEDGQDKPTHDRLAGLLSNFLSTLLILPDNVDSNRKAYVLSVISNDELYGAEEEFIECIDKYATHICQEILLVLKMLGDNKEMKKQYNLGLELFWRVVRRGDLSEHSMSSLAANLWMLTQKLQDHNKYAKSMLTALEADSNPASRQLLHKLTNLILWVVCVGVYSNEEKSDTGFVQSLDFGPIFNSDDSGIVTLASNPVAAAIANADKSQYPRLFDSLVSSSIDSLHTRLAPKENVFAASNFGFNPIASQSFYPQPQSQKLTVMPQRPSAQLTAQGQLASPLRYDIRTVHDANYKVFNPEEKEEGENILEALRKDPSVAAYFQPAVTNVEVAHPVNYRKEELVDNSDVEPNYKAQPYITGPSRIRRYAGGRKKENGRRSSNEEDEDPYNYKAEYISRPKAFDESPYNSAYKEKKNPKKDYEYPYSYDSGYDHKEYERIKELSEKQAAEIKQNPGNCKEVKKDTMTCMSCKDPKTGGNYESCSYVAEPKNNKYAYSKERKFDSNDEPDEPENTQIVENPGKSQKLVDGQKDASSVKNYSDEEKPYSNYKNDDDNSGKYKSYYVHTSAPKPSEALRAAENQNDSEESKENKPYDYKKAIPGFYTDTEQKKDVENVLAEFKKKDRSACKKVHKNGMTCFQCIDKNGLKHEECMFVSESAPKQSHLAYQEVKEFTSKPATLDDGNEAAASQTVTSAPAKSAAYVVANSDYGKKLKRKKASQGTFAAASSPIGAVVPDVIASVPNPVKSHKVKRNEGSQAELNAQIIDETNIAPPEEFAGADSKGAFWAETMPRYSAALGVSLPEYMLSRSEHESLFDEFVAGA</sequence>
<dbReference type="GO" id="GO:0016020">
    <property type="term" value="C:membrane"/>
    <property type="evidence" value="ECO:0007669"/>
    <property type="project" value="UniProtKB-SubCell"/>
</dbReference>
<organism evidence="12 13">
    <name type="scientific">Papilio machaon</name>
    <name type="common">Old World swallowtail butterfly</name>
    <dbReference type="NCBI Taxonomy" id="76193"/>
    <lineage>
        <taxon>Eukaryota</taxon>
        <taxon>Metazoa</taxon>
        <taxon>Ecdysozoa</taxon>
        <taxon>Arthropoda</taxon>
        <taxon>Hexapoda</taxon>
        <taxon>Insecta</taxon>
        <taxon>Pterygota</taxon>
        <taxon>Neoptera</taxon>
        <taxon>Endopterygota</taxon>
        <taxon>Lepidoptera</taxon>
        <taxon>Glossata</taxon>
        <taxon>Ditrysia</taxon>
        <taxon>Papilionoidea</taxon>
        <taxon>Papilionidae</taxon>
        <taxon>Papilioninae</taxon>
        <taxon>Papilio</taxon>
    </lineage>
</organism>
<comment type="similarity">
    <text evidence="4">Belongs to the VPS35L family.</text>
</comment>
<evidence type="ECO:0000256" key="8">
    <source>
        <dbReference type="ARBA" id="ARBA00022927"/>
    </source>
</evidence>
<dbReference type="InParanoid" id="A0A194RH25"/>
<evidence type="ECO:0000256" key="4">
    <source>
        <dbReference type="ARBA" id="ARBA00010704"/>
    </source>
</evidence>
<proteinExistence type="inferred from homology"/>
<dbReference type="PANTHER" id="PTHR13673">
    <property type="entry name" value="ESOPHAGEAL CANCER ASSOCIATED PROTEIN"/>
    <property type="match status" value="1"/>
</dbReference>
<evidence type="ECO:0000256" key="2">
    <source>
        <dbReference type="ARBA" id="ARBA00004177"/>
    </source>
</evidence>
<dbReference type="STRING" id="76193.A0A194RH25"/>
<dbReference type="GO" id="GO:0005768">
    <property type="term" value="C:endosome"/>
    <property type="evidence" value="ECO:0007669"/>
    <property type="project" value="UniProtKB-SubCell"/>
</dbReference>
<evidence type="ECO:0000256" key="11">
    <source>
        <dbReference type="SAM" id="MobiDB-lite"/>
    </source>
</evidence>
<gene>
    <name evidence="12" type="ORF">RR48_10224</name>
</gene>
<keyword evidence="9" id="KW-1133">Transmembrane helix</keyword>
<keyword evidence="5" id="KW-0813">Transport</keyword>
<dbReference type="EMBL" id="KQ460207">
    <property type="protein sequence ID" value="KPJ16625.1"/>
    <property type="molecule type" value="Genomic_DNA"/>
</dbReference>
<keyword evidence="7" id="KW-0967">Endosome</keyword>
<feature type="compositionally biased region" description="Basic and acidic residues" evidence="11">
    <location>
        <begin position="1217"/>
        <end position="1227"/>
    </location>
</feature>
<accession>A0A194RH25</accession>
<keyword evidence="6" id="KW-0812">Transmembrane</keyword>
<keyword evidence="10" id="KW-0472">Membrane</keyword>
<protein>
    <submittedName>
        <fullName evidence="12">UPF0505 protein C16orf62-like</fullName>
    </submittedName>
</protein>
<feature type="region of interest" description="Disordered" evidence="11">
    <location>
        <begin position="1340"/>
        <end position="1437"/>
    </location>
</feature>
<keyword evidence="13" id="KW-1185">Reference proteome</keyword>
<dbReference type="GO" id="GO:0015031">
    <property type="term" value="P:protein transport"/>
    <property type="evidence" value="ECO:0007669"/>
    <property type="project" value="UniProtKB-KW"/>
</dbReference>
<evidence type="ECO:0000256" key="7">
    <source>
        <dbReference type="ARBA" id="ARBA00022753"/>
    </source>
</evidence>
<name>A0A194RH25_PAPMA</name>
<evidence type="ECO:0000256" key="3">
    <source>
        <dbReference type="ARBA" id="ARBA00006824"/>
    </source>
</evidence>
<evidence type="ECO:0000256" key="1">
    <source>
        <dbReference type="ARBA" id="ARBA00004141"/>
    </source>
</evidence>
<evidence type="ECO:0000313" key="12">
    <source>
        <dbReference type="EMBL" id="KPJ16625.1"/>
    </source>
</evidence>
<comment type="subcellular location">
    <subcellularLocation>
        <location evidence="2">Endosome</location>
    </subcellularLocation>
    <subcellularLocation>
        <location evidence="1">Membrane</location>
        <topology evidence="1">Multi-pass membrane protein</topology>
    </subcellularLocation>
</comment>
<evidence type="ECO:0000256" key="5">
    <source>
        <dbReference type="ARBA" id="ARBA00022448"/>
    </source>
</evidence>
<keyword evidence="8" id="KW-0653">Protein transport</keyword>
<feature type="compositionally biased region" description="Basic and acidic residues" evidence="11">
    <location>
        <begin position="1383"/>
        <end position="1401"/>
    </location>
</feature>
<evidence type="ECO:0000256" key="6">
    <source>
        <dbReference type="ARBA" id="ARBA00022692"/>
    </source>
</evidence>
<dbReference type="InterPro" id="IPR029705">
    <property type="entry name" value="VPS35L"/>
</dbReference>
<dbReference type="GO" id="GO:0032456">
    <property type="term" value="P:endocytic recycling"/>
    <property type="evidence" value="ECO:0007669"/>
    <property type="project" value="InterPro"/>
</dbReference>
<feature type="region of interest" description="Disordered" evidence="11">
    <location>
        <begin position="1198"/>
        <end position="1235"/>
    </location>
</feature>
<dbReference type="Pfam" id="PF04117">
    <property type="entry name" value="Mpv17_PMP22"/>
    <property type="match status" value="1"/>
</dbReference>
<evidence type="ECO:0000256" key="9">
    <source>
        <dbReference type="ARBA" id="ARBA00022989"/>
    </source>
</evidence>
<reference evidence="12 13" key="1">
    <citation type="journal article" date="2015" name="Nat. Commun.">
        <title>Outbred genome sequencing and CRISPR/Cas9 gene editing in butterflies.</title>
        <authorList>
            <person name="Li X."/>
            <person name="Fan D."/>
            <person name="Zhang W."/>
            <person name="Liu G."/>
            <person name="Zhang L."/>
            <person name="Zhao L."/>
            <person name="Fang X."/>
            <person name="Chen L."/>
            <person name="Dong Y."/>
            <person name="Chen Y."/>
            <person name="Ding Y."/>
            <person name="Zhao R."/>
            <person name="Feng M."/>
            <person name="Zhu Y."/>
            <person name="Feng Y."/>
            <person name="Jiang X."/>
            <person name="Zhu D."/>
            <person name="Xiang H."/>
            <person name="Feng X."/>
            <person name="Li S."/>
            <person name="Wang J."/>
            <person name="Zhang G."/>
            <person name="Kronforst M.R."/>
            <person name="Wang W."/>
        </authorList>
    </citation>
    <scope>NUCLEOTIDE SEQUENCE [LARGE SCALE GENOMIC DNA]</scope>
    <source>
        <strain evidence="12">Ya'a_city_454_Pm</strain>
        <tissue evidence="12">Whole body</tissue>
    </source>
</reference>